<evidence type="ECO:0000256" key="2">
    <source>
        <dbReference type="ARBA" id="ARBA00022448"/>
    </source>
</evidence>
<organism evidence="12 13">
    <name type="scientific">Mucilaginibacter oryzae</name>
    <dbReference type="NCBI Taxonomy" id="468058"/>
    <lineage>
        <taxon>Bacteria</taxon>
        <taxon>Pseudomonadati</taxon>
        <taxon>Bacteroidota</taxon>
        <taxon>Sphingobacteriia</taxon>
        <taxon>Sphingobacteriales</taxon>
        <taxon>Sphingobacteriaceae</taxon>
        <taxon>Mucilaginibacter</taxon>
    </lineage>
</organism>
<proteinExistence type="inferred from homology"/>
<dbReference type="InterPro" id="IPR008969">
    <property type="entry name" value="CarboxyPept-like_regulatory"/>
</dbReference>
<dbReference type="PROSITE" id="PS52016">
    <property type="entry name" value="TONB_DEPENDENT_REC_3"/>
    <property type="match status" value="1"/>
</dbReference>
<evidence type="ECO:0000313" key="12">
    <source>
        <dbReference type="EMBL" id="PWK79901.1"/>
    </source>
</evidence>
<evidence type="ECO:0000259" key="10">
    <source>
        <dbReference type="Pfam" id="PF00593"/>
    </source>
</evidence>
<evidence type="ECO:0000259" key="11">
    <source>
        <dbReference type="Pfam" id="PF07715"/>
    </source>
</evidence>
<accession>A0A316HIS6</accession>
<keyword evidence="2 8" id="KW-0813">Transport</keyword>
<name>A0A316HIS6_9SPHI</name>
<dbReference type="NCBIfam" id="TIGR04057">
    <property type="entry name" value="SusC_RagA_signa"/>
    <property type="match status" value="1"/>
</dbReference>
<keyword evidence="13" id="KW-1185">Reference proteome</keyword>
<dbReference type="GO" id="GO:0009279">
    <property type="term" value="C:cell outer membrane"/>
    <property type="evidence" value="ECO:0007669"/>
    <property type="project" value="UniProtKB-SubCell"/>
</dbReference>
<dbReference type="InterPro" id="IPR012910">
    <property type="entry name" value="Plug_dom"/>
</dbReference>
<dbReference type="SUPFAM" id="SSF56935">
    <property type="entry name" value="Porins"/>
    <property type="match status" value="1"/>
</dbReference>
<evidence type="ECO:0000256" key="7">
    <source>
        <dbReference type="ARBA" id="ARBA00023237"/>
    </source>
</evidence>
<dbReference type="Pfam" id="PF07715">
    <property type="entry name" value="Plug"/>
    <property type="match status" value="1"/>
</dbReference>
<evidence type="ECO:0000256" key="5">
    <source>
        <dbReference type="ARBA" id="ARBA00023077"/>
    </source>
</evidence>
<comment type="subcellular location">
    <subcellularLocation>
        <location evidence="1 8">Cell outer membrane</location>
        <topology evidence="1 8">Multi-pass membrane protein</topology>
    </subcellularLocation>
</comment>
<dbReference type="Proteomes" id="UP000245678">
    <property type="component" value="Unassembled WGS sequence"/>
</dbReference>
<dbReference type="InterPro" id="IPR036942">
    <property type="entry name" value="Beta-barrel_TonB_sf"/>
</dbReference>
<dbReference type="InterPro" id="IPR023996">
    <property type="entry name" value="TonB-dep_OMP_SusC/RagA"/>
</dbReference>
<comment type="caution">
    <text evidence="12">The sequence shown here is derived from an EMBL/GenBank/DDBJ whole genome shotgun (WGS) entry which is preliminary data.</text>
</comment>
<dbReference type="Gene3D" id="2.60.40.1120">
    <property type="entry name" value="Carboxypeptidase-like, regulatory domain"/>
    <property type="match status" value="1"/>
</dbReference>
<dbReference type="Gene3D" id="2.170.130.10">
    <property type="entry name" value="TonB-dependent receptor, plug domain"/>
    <property type="match status" value="1"/>
</dbReference>
<protein>
    <submittedName>
        <fullName evidence="12">TonB-linked SusC/RagA family outer membrane protein</fullName>
    </submittedName>
</protein>
<keyword evidence="5 9" id="KW-0798">TonB box</keyword>
<evidence type="ECO:0000313" key="13">
    <source>
        <dbReference type="Proteomes" id="UP000245678"/>
    </source>
</evidence>
<evidence type="ECO:0000256" key="9">
    <source>
        <dbReference type="RuleBase" id="RU003357"/>
    </source>
</evidence>
<keyword evidence="6 8" id="KW-0472">Membrane</keyword>
<keyword evidence="7 8" id="KW-0998">Cell outer membrane</keyword>
<feature type="domain" description="TonB-dependent receptor plug" evidence="11">
    <location>
        <begin position="217"/>
        <end position="325"/>
    </location>
</feature>
<dbReference type="FunFam" id="2.60.40.1120:FF:000003">
    <property type="entry name" value="Outer membrane protein Omp121"/>
    <property type="match status" value="1"/>
</dbReference>
<dbReference type="InterPro" id="IPR000531">
    <property type="entry name" value="Beta-barrel_TonB"/>
</dbReference>
<dbReference type="InterPro" id="IPR023997">
    <property type="entry name" value="TonB-dep_OMP_SusC/RagA_CS"/>
</dbReference>
<keyword evidence="4 8" id="KW-0812">Transmembrane</keyword>
<dbReference type="InterPro" id="IPR037066">
    <property type="entry name" value="Plug_dom_sf"/>
</dbReference>
<dbReference type="SUPFAM" id="SSF49464">
    <property type="entry name" value="Carboxypeptidase regulatory domain-like"/>
    <property type="match status" value="1"/>
</dbReference>
<dbReference type="Gene3D" id="2.40.170.20">
    <property type="entry name" value="TonB-dependent receptor, beta-barrel domain"/>
    <property type="match status" value="1"/>
</dbReference>
<gene>
    <name evidence="12" type="ORF">LX99_00361</name>
</gene>
<evidence type="ECO:0000256" key="3">
    <source>
        <dbReference type="ARBA" id="ARBA00022452"/>
    </source>
</evidence>
<evidence type="ECO:0000256" key="1">
    <source>
        <dbReference type="ARBA" id="ARBA00004571"/>
    </source>
</evidence>
<reference evidence="12 13" key="1">
    <citation type="submission" date="2018-05" db="EMBL/GenBank/DDBJ databases">
        <title>Genomic Encyclopedia of Archaeal and Bacterial Type Strains, Phase II (KMG-II): from individual species to whole genera.</title>
        <authorList>
            <person name="Goeker M."/>
        </authorList>
    </citation>
    <scope>NUCLEOTIDE SEQUENCE [LARGE SCALE GENOMIC DNA]</scope>
    <source>
        <strain evidence="12 13">DSM 19975</strain>
    </source>
</reference>
<dbReference type="NCBIfam" id="TIGR04056">
    <property type="entry name" value="OMP_RagA_SusC"/>
    <property type="match status" value="1"/>
</dbReference>
<sequence length="1122" mass="122565">MKKTRRAFATPGAPVCLKVILLMKAVFFVILATCLQASASVYSQQKFTLSLKQTEVSTILSKIQKQSDYRFFYNYSAIKRLGKVDIDVKDASVSEILNSLIDDKLPYKIADDHVVIISTPEAGNNPVIIKGKVTDAKGEPLIGVNIRVQGTNQGTTTDINGNFNLNVADKAVLEISYIGYEKKTVVVDGAQSLNITLTALPSALTEVVVVGYGTTKKVDVTGSVASVKGGDIQNLPVASAAQALDGRAAGVSVVRNDGSPGAAPSIRIRGTGTVNDANPLIVIDGVPTSNPDALSDINPNDIASVDILKDASSSAIYGTRAANGVVLVTTKKGTYNQKLATSVNFYNGFSNTTKYLKVLTAPDLFKLKRERYTNDGVAIEAPWTDNYYAIQRTDWQRAIMGTGHVINGDVSIQGGNDVSNYYFSQSIYNEDGIIDKANFKRYSTRVNSEHKVSSWLKLGENIQLTYGNQNGFDNRSSQTGLLFSALRFNPAIPLVNPDGTYGTSKAFANQLGDINSPYATIQETDKYTKRYRALANAFAEISFTKDLKLRVNYAFDGTLIRSYNFSIADVNQARQNTTSTLTQTEEEVSSQLLESFLTYDKVFGKSHITFTGGYSYQNFNDYGFNAQRIGFDDTDPAQRVLSQGNSQFNSSLPVQPSSLQSGFGRLFYDFDSRFLATVTFRADGSSKFAPGKQWGYFPAFSLGWRLSNEQFIKNLTWISNLKLTGGYGELGNQNVNPYQYLSLIKIGSTYENGGYVFGGSGVSGAAVVSIANPEITWERSAMTNVSLEAGFLNNRLNTTLTYFNKETKKMLVPSSEVSTVGSVSIPDKNIANMNNHGIEVDINYQGGEKLKYTIGANASFIKNKVTKLYGAGAYINSVNYGRSNQEISRTYEGLPIASFFGWKTNGLYQTQADIDNDPALKNDSRKGSIRPGDVRFVDINNDGVIDGNDRTYIGDPNPNVTAGIQGSLSYKGFDFSANVTGVFGVSLYNADRMQGIDPTYPFNLYAESLGRWTGAGTNNTIPRLSLDRPNDNYRTSDLFVESGNYVSLKNATLGYTLPLAWSKKAALKSVRVYASGQNIFYITKYKGYTPELGYTDGNKQRGVDVAQYPSVRTITFGVTVKL</sequence>
<dbReference type="InterPro" id="IPR039426">
    <property type="entry name" value="TonB-dep_rcpt-like"/>
</dbReference>
<dbReference type="AlphaFoldDB" id="A0A316HIS6"/>
<evidence type="ECO:0000256" key="6">
    <source>
        <dbReference type="ARBA" id="ARBA00023136"/>
    </source>
</evidence>
<dbReference type="Pfam" id="PF00593">
    <property type="entry name" value="TonB_dep_Rec_b-barrel"/>
    <property type="match status" value="1"/>
</dbReference>
<keyword evidence="3 8" id="KW-1134">Transmembrane beta strand</keyword>
<comment type="similarity">
    <text evidence="8 9">Belongs to the TonB-dependent receptor family.</text>
</comment>
<evidence type="ECO:0000256" key="4">
    <source>
        <dbReference type="ARBA" id="ARBA00022692"/>
    </source>
</evidence>
<feature type="domain" description="TonB-dependent receptor-like beta-barrel" evidence="10">
    <location>
        <begin position="467"/>
        <end position="909"/>
    </location>
</feature>
<dbReference type="Pfam" id="PF13715">
    <property type="entry name" value="CarbopepD_reg_2"/>
    <property type="match status" value="1"/>
</dbReference>
<evidence type="ECO:0000256" key="8">
    <source>
        <dbReference type="PROSITE-ProRule" id="PRU01360"/>
    </source>
</evidence>
<dbReference type="EMBL" id="QGHA01000001">
    <property type="protein sequence ID" value="PWK79901.1"/>
    <property type="molecule type" value="Genomic_DNA"/>
</dbReference>